<keyword evidence="1" id="KW-0812">Transmembrane</keyword>
<dbReference type="GO" id="GO:0005783">
    <property type="term" value="C:endoplasmic reticulum"/>
    <property type="evidence" value="ECO:0007669"/>
    <property type="project" value="InterPro"/>
</dbReference>
<dbReference type="InterPro" id="IPR039775">
    <property type="entry name" value="PHTF1/2"/>
</dbReference>
<reference evidence="2 3" key="1">
    <citation type="journal article" date="2014" name="Genome Biol. Evol.">
        <title>The genome of the myxosporean Thelohanellus kitauei shows adaptations to nutrient acquisition within its fish host.</title>
        <authorList>
            <person name="Yang Y."/>
            <person name="Xiong J."/>
            <person name="Zhou Z."/>
            <person name="Huo F."/>
            <person name="Miao W."/>
            <person name="Ran C."/>
            <person name="Liu Y."/>
            <person name="Zhang J."/>
            <person name="Feng J."/>
            <person name="Wang M."/>
            <person name="Wang M."/>
            <person name="Wang L."/>
            <person name="Yao B."/>
        </authorList>
    </citation>
    <scope>NUCLEOTIDE SEQUENCE [LARGE SCALE GENOMIC DNA]</scope>
    <source>
        <strain evidence="2">Wuqing</strain>
    </source>
</reference>
<feature type="transmembrane region" description="Helical" evidence="1">
    <location>
        <begin position="107"/>
        <end position="127"/>
    </location>
</feature>
<dbReference type="PANTHER" id="PTHR12680:SF6">
    <property type="entry name" value="PROTEIN PHTF"/>
    <property type="match status" value="1"/>
</dbReference>
<keyword evidence="1" id="KW-0472">Membrane</keyword>
<organism evidence="2 3">
    <name type="scientific">Thelohanellus kitauei</name>
    <name type="common">Myxosporean</name>
    <dbReference type="NCBI Taxonomy" id="669202"/>
    <lineage>
        <taxon>Eukaryota</taxon>
        <taxon>Metazoa</taxon>
        <taxon>Cnidaria</taxon>
        <taxon>Myxozoa</taxon>
        <taxon>Myxosporea</taxon>
        <taxon>Bivalvulida</taxon>
        <taxon>Platysporina</taxon>
        <taxon>Myxobolidae</taxon>
        <taxon>Thelohanellus</taxon>
    </lineage>
</organism>
<feature type="transmembrane region" description="Helical" evidence="1">
    <location>
        <begin position="6"/>
        <end position="25"/>
    </location>
</feature>
<dbReference type="OrthoDB" id="5969247at2759"/>
<dbReference type="GO" id="GO:0003677">
    <property type="term" value="F:DNA binding"/>
    <property type="evidence" value="ECO:0007669"/>
    <property type="project" value="UniProtKB-KW"/>
</dbReference>
<keyword evidence="1" id="KW-1133">Transmembrane helix</keyword>
<gene>
    <name evidence="2" type="ORF">RF11_16223</name>
</gene>
<evidence type="ECO:0000313" key="3">
    <source>
        <dbReference type="Proteomes" id="UP000031668"/>
    </source>
</evidence>
<dbReference type="EMBL" id="JWZT01004982">
    <property type="protein sequence ID" value="KII62414.1"/>
    <property type="molecule type" value="Genomic_DNA"/>
</dbReference>
<protein>
    <submittedName>
        <fullName evidence="2">Putative homeodomain transcription factor 2</fullName>
    </submittedName>
</protein>
<keyword evidence="3" id="KW-1185">Reference proteome</keyword>
<dbReference type="OMA" id="ITFILEV"/>
<evidence type="ECO:0000256" key="1">
    <source>
        <dbReference type="SAM" id="Phobius"/>
    </source>
</evidence>
<feature type="transmembrane region" description="Helical" evidence="1">
    <location>
        <begin position="202"/>
        <end position="223"/>
    </location>
</feature>
<accession>A0A0C2MDN7</accession>
<dbReference type="PANTHER" id="PTHR12680">
    <property type="entry name" value="PUTATIVE HOMEODOMAIN TRANSCRIPTION FACTOR PHTF"/>
    <property type="match status" value="1"/>
</dbReference>
<feature type="transmembrane region" description="Helical" evidence="1">
    <location>
        <begin position="70"/>
        <end position="92"/>
    </location>
</feature>
<keyword evidence="2" id="KW-0371">Homeobox</keyword>
<evidence type="ECO:0000313" key="2">
    <source>
        <dbReference type="EMBL" id="KII62414.1"/>
    </source>
</evidence>
<comment type="caution">
    <text evidence="2">The sequence shown here is derived from an EMBL/GenBank/DDBJ whole genome shotgun (WGS) entry which is preliminary data.</text>
</comment>
<dbReference type="Proteomes" id="UP000031668">
    <property type="component" value="Unassembled WGS sequence"/>
</dbReference>
<name>A0A0C2MDN7_THEKT</name>
<sequence>MSYFVLIFAAEKIFTIRCLFGKYFCALTSSRRSRRNQLPHFRLNTVKNIKAWLSLRSYLRKSGPFHSIEFIVSSVVYMGGFFISYVCIKYLYDLNFKKAEHRFIDEYLNWEVFSFSILLSFFIFRFVSYSKQLTSKYNNNSELLTEQLNLYLQLDVNPQKKHHYSIANNVLKLASKLIKELEPTYKMPLLVMNPLLGNFLRFVLLSLVSGVLSELFGISFKFWKLKG</sequence>
<keyword evidence="2" id="KW-0238">DNA-binding</keyword>
<dbReference type="AlphaFoldDB" id="A0A0C2MDN7"/>
<proteinExistence type="predicted"/>